<accession>A0AA39IEF7</accession>
<keyword evidence="2" id="KW-1185">Reference proteome</keyword>
<protein>
    <submittedName>
        <fullName evidence="1">Uncharacterized protein</fullName>
    </submittedName>
</protein>
<proteinExistence type="predicted"/>
<reference evidence="1" key="1">
    <citation type="submission" date="2023-06" db="EMBL/GenBank/DDBJ databases">
        <authorList>
            <consortium name="Lawrence Berkeley National Laboratory"/>
            <person name="Ahrendt S."/>
            <person name="Sahu N."/>
            <person name="Indic B."/>
            <person name="Wong-Bajracharya J."/>
            <person name="Merenyi Z."/>
            <person name="Ke H.-M."/>
            <person name="Monk M."/>
            <person name="Kocsube S."/>
            <person name="Drula E."/>
            <person name="Lipzen A."/>
            <person name="Balint B."/>
            <person name="Henrissat B."/>
            <person name="Andreopoulos B."/>
            <person name="Martin F.M."/>
            <person name="Harder C.B."/>
            <person name="Rigling D."/>
            <person name="Ford K.L."/>
            <person name="Foster G.D."/>
            <person name="Pangilinan J."/>
            <person name="Papanicolaou A."/>
            <person name="Barry K."/>
            <person name="LaButti K."/>
            <person name="Viragh M."/>
            <person name="Koriabine M."/>
            <person name="Yan M."/>
            <person name="Riley R."/>
            <person name="Champramary S."/>
            <person name="Plett K.L."/>
            <person name="Tsai I.J."/>
            <person name="Slot J."/>
            <person name="Sipos G."/>
            <person name="Plett J."/>
            <person name="Nagy L.G."/>
            <person name="Grigoriev I.V."/>
        </authorList>
    </citation>
    <scope>NUCLEOTIDE SEQUENCE</scope>
    <source>
        <strain evidence="1">FPL87.14</strain>
    </source>
</reference>
<name>A0AA39IEF7_9AGAR</name>
<comment type="caution">
    <text evidence="1">The sequence shown here is derived from an EMBL/GenBank/DDBJ whole genome shotgun (WGS) entry which is preliminary data.</text>
</comment>
<sequence length="306" mass="35243">MYKTHDTCWQQTIPETAREDGTVGLRNVSSFYGLVESSNVSFQYFSIYFAAEKGSNNGEESTAIVGAEDTSLFVSNCTGGIKSLVLLFLSTCDVFYARHQIFPSRWTCCVQTSKIVMLGHWKHGKKHVQRENTLSRYMPPHYIRLADFRRNETDKRRLNCQSDKIDTRDLRTMVRRRPKFGASVFKVSLDSVSIETALSMTSILVEQATRREDERNLRGRTPGIKKKKSAVIQSHRSATMQLRICTDLGRLIRGIHQKPGFEHDSTYERVARQSWVTDLPFHERPRYVDFFSYGPTAVTTYLTIWT</sequence>
<dbReference type="AlphaFoldDB" id="A0AA39IEF7"/>
<evidence type="ECO:0000313" key="1">
    <source>
        <dbReference type="EMBL" id="KAK0421708.1"/>
    </source>
</evidence>
<organism evidence="1 2">
    <name type="scientific">Armillaria borealis</name>
    <dbReference type="NCBI Taxonomy" id="47425"/>
    <lineage>
        <taxon>Eukaryota</taxon>
        <taxon>Fungi</taxon>
        <taxon>Dikarya</taxon>
        <taxon>Basidiomycota</taxon>
        <taxon>Agaricomycotina</taxon>
        <taxon>Agaricomycetes</taxon>
        <taxon>Agaricomycetidae</taxon>
        <taxon>Agaricales</taxon>
        <taxon>Marasmiineae</taxon>
        <taxon>Physalacriaceae</taxon>
        <taxon>Armillaria</taxon>
    </lineage>
</organism>
<dbReference type="EMBL" id="JAUEPT010000352">
    <property type="protein sequence ID" value="KAK0421708.1"/>
    <property type="molecule type" value="Genomic_DNA"/>
</dbReference>
<dbReference type="Proteomes" id="UP001175226">
    <property type="component" value="Unassembled WGS sequence"/>
</dbReference>
<evidence type="ECO:0000313" key="2">
    <source>
        <dbReference type="Proteomes" id="UP001175226"/>
    </source>
</evidence>
<gene>
    <name evidence="1" type="ORF">EV421DRAFT_1746549</name>
</gene>